<accession>A0A0C2T606</accession>
<gene>
    <name evidence="1" type="ORF">M378DRAFT_154981</name>
</gene>
<proteinExistence type="predicted"/>
<reference evidence="1 2" key="1">
    <citation type="submission" date="2014-04" db="EMBL/GenBank/DDBJ databases">
        <title>Evolutionary Origins and Diversification of the Mycorrhizal Mutualists.</title>
        <authorList>
            <consortium name="DOE Joint Genome Institute"/>
            <consortium name="Mycorrhizal Genomics Consortium"/>
            <person name="Kohler A."/>
            <person name="Kuo A."/>
            <person name="Nagy L.G."/>
            <person name="Floudas D."/>
            <person name="Copeland A."/>
            <person name="Barry K.W."/>
            <person name="Cichocki N."/>
            <person name="Veneault-Fourrey C."/>
            <person name="LaButti K."/>
            <person name="Lindquist E.A."/>
            <person name="Lipzen A."/>
            <person name="Lundell T."/>
            <person name="Morin E."/>
            <person name="Murat C."/>
            <person name="Riley R."/>
            <person name="Ohm R."/>
            <person name="Sun H."/>
            <person name="Tunlid A."/>
            <person name="Henrissat B."/>
            <person name="Grigoriev I.V."/>
            <person name="Hibbett D.S."/>
            <person name="Martin F."/>
        </authorList>
    </citation>
    <scope>NUCLEOTIDE SEQUENCE [LARGE SCALE GENOMIC DNA]</scope>
    <source>
        <strain evidence="1 2">Koide BX008</strain>
    </source>
</reference>
<dbReference type="EMBL" id="KN818222">
    <property type="protein sequence ID" value="KIL71415.1"/>
    <property type="molecule type" value="Genomic_DNA"/>
</dbReference>
<evidence type="ECO:0000313" key="2">
    <source>
        <dbReference type="Proteomes" id="UP000054549"/>
    </source>
</evidence>
<keyword evidence="2" id="KW-1185">Reference proteome</keyword>
<sequence>MGREPSESLGYWERQPSFSAIILLLAQLGQRSCKIAQACACEQNLTSSKVFDSWRSAK</sequence>
<dbReference type="InParanoid" id="A0A0C2T606"/>
<dbReference type="AlphaFoldDB" id="A0A0C2T606"/>
<evidence type="ECO:0000313" key="1">
    <source>
        <dbReference type="EMBL" id="KIL71415.1"/>
    </source>
</evidence>
<organism evidence="1 2">
    <name type="scientific">Amanita muscaria (strain Koide BX008)</name>
    <dbReference type="NCBI Taxonomy" id="946122"/>
    <lineage>
        <taxon>Eukaryota</taxon>
        <taxon>Fungi</taxon>
        <taxon>Dikarya</taxon>
        <taxon>Basidiomycota</taxon>
        <taxon>Agaricomycotina</taxon>
        <taxon>Agaricomycetes</taxon>
        <taxon>Agaricomycetidae</taxon>
        <taxon>Agaricales</taxon>
        <taxon>Pluteineae</taxon>
        <taxon>Amanitaceae</taxon>
        <taxon>Amanita</taxon>
    </lineage>
</organism>
<dbReference type="HOGENOM" id="CLU_2978624_0_0_1"/>
<name>A0A0C2T606_AMAMK</name>
<dbReference type="Proteomes" id="UP000054549">
    <property type="component" value="Unassembled WGS sequence"/>
</dbReference>
<protein>
    <submittedName>
        <fullName evidence="1">Uncharacterized protein</fullName>
    </submittedName>
</protein>